<comment type="caution">
    <text evidence="1">The sequence shown here is derived from an EMBL/GenBank/DDBJ whole genome shotgun (WGS) entry which is preliminary data.</text>
</comment>
<proteinExistence type="predicted"/>
<sequence>MIDKEEQKKVDRQNIFKLVVSQFLINLGDVLINPKVTLPWLLQSLGGSFVPVRLVGANT</sequence>
<protein>
    <recommendedName>
        <fullName evidence="3">MFS transporter</fullName>
    </recommendedName>
</protein>
<dbReference type="Proteomes" id="UP001431181">
    <property type="component" value="Unassembled WGS sequence"/>
</dbReference>
<reference evidence="1" key="1">
    <citation type="submission" date="2022-11" db="EMBL/GenBank/DDBJ databases">
        <title>Marinomonas sp. nov., isolated from marine algae.</title>
        <authorList>
            <person name="Choi D.G."/>
            <person name="Kim J.M."/>
            <person name="Lee J.K."/>
            <person name="Baek J.H."/>
            <person name="Jeon C.O."/>
        </authorList>
    </citation>
    <scope>NUCLEOTIDE SEQUENCE</scope>
    <source>
        <strain evidence="1">KJ51-3</strain>
    </source>
</reference>
<accession>A0ABT3KKY8</accession>
<evidence type="ECO:0000313" key="2">
    <source>
        <dbReference type="Proteomes" id="UP001431181"/>
    </source>
</evidence>
<organism evidence="1 2">
    <name type="scientific">Marinomonas rhodophyticola</name>
    <dbReference type="NCBI Taxonomy" id="2992803"/>
    <lineage>
        <taxon>Bacteria</taxon>
        <taxon>Pseudomonadati</taxon>
        <taxon>Pseudomonadota</taxon>
        <taxon>Gammaproteobacteria</taxon>
        <taxon>Oceanospirillales</taxon>
        <taxon>Oceanospirillaceae</taxon>
        <taxon>Marinomonas</taxon>
    </lineage>
</organism>
<evidence type="ECO:0000313" key="1">
    <source>
        <dbReference type="EMBL" id="MCW4631190.1"/>
    </source>
</evidence>
<evidence type="ECO:0008006" key="3">
    <source>
        <dbReference type="Google" id="ProtNLM"/>
    </source>
</evidence>
<keyword evidence="2" id="KW-1185">Reference proteome</keyword>
<name>A0ABT3KKY8_9GAMM</name>
<gene>
    <name evidence="1" type="ORF">ONZ52_20610</name>
</gene>
<dbReference type="RefSeq" id="WP_265220526.1">
    <property type="nucleotide sequence ID" value="NZ_JAPEUL010000011.1"/>
</dbReference>
<dbReference type="EMBL" id="JAPEUL010000011">
    <property type="protein sequence ID" value="MCW4631190.1"/>
    <property type="molecule type" value="Genomic_DNA"/>
</dbReference>